<dbReference type="AlphaFoldDB" id="A0A9D2AL07"/>
<reference evidence="13" key="2">
    <citation type="submission" date="2021-04" db="EMBL/GenBank/DDBJ databases">
        <authorList>
            <person name="Gilroy R."/>
        </authorList>
    </citation>
    <scope>NUCLEOTIDE SEQUENCE</scope>
    <source>
        <strain evidence="13">ChiSxjej3B15-572</strain>
    </source>
</reference>
<keyword evidence="6 10" id="KW-0031">Aminopeptidase</keyword>
<evidence type="ECO:0000256" key="1">
    <source>
        <dbReference type="ARBA" id="ARBA00001585"/>
    </source>
</evidence>
<reference evidence="13" key="1">
    <citation type="journal article" date="2021" name="PeerJ">
        <title>Extensive microbial diversity within the chicken gut microbiome revealed by metagenomics and culture.</title>
        <authorList>
            <person name="Gilroy R."/>
            <person name="Ravi A."/>
            <person name="Getino M."/>
            <person name="Pursley I."/>
            <person name="Horton D.L."/>
            <person name="Alikhan N.F."/>
            <person name="Baker D."/>
            <person name="Gharbi K."/>
            <person name="Hall N."/>
            <person name="Watson M."/>
            <person name="Adriaenssens E.M."/>
            <person name="Foster-Nyarko E."/>
            <person name="Jarju S."/>
            <person name="Secka A."/>
            <person name="Antonio M."/>
            <person name="Oren A."/>
            <person name="Chaudhuri R.R."/>
            <person name="La Ragione R."/>
            <person name="Hildebrand F."/>
            <person name="Pallen M.J."/>
        </authorList>
    </citation>
    <scope>NUCLEOTIDE SEQUENCE</scope>
    <source>
        <strain evidence="13">ChiSxjej3B15-572</strain>
    </source>
</reference>
<dbReference type="InterPro" id="IPR029058">
    <property type="entry name" value="AB_hydrolase_fold"/>
</dbReference>
<keyword evidence="8 10" id="KW-0378">Hydrolase</keyword>
<dbReference type="PANTHER" id="PTHR43798:SF33">
    <property type="entry name" value="HYDROLASE, PUTATIVE (AFU_ORTHOLOGUE AFUA_2G14860)-RELATED"/>
    <property type="match status" value="1"/>
</dbReference>
<evidence type="ECO:0000256" key="2">
    <source>
        <dbReference type="ARBA" id="ARBA00004196"/>
    </source>
</evidence>
<evidence type="ECO:0000256" key="7">
    <source>
        <dbReference type="ARBA" id="ARBA00022670"/>
    </source>
</evidence>
<dbReference type="NCBIfam" id="TIGR01250">
    <property type="entry name" value="pro_imino_pep_2"/>
    <property type="match status" value="1"/>
</dbReference>
<evidence type="ECO:0000256" key="10">
    <source>
        <dbReference type="PIRNR" id="PIRNR005539"/>
    </source>
</evidence>
<dbReference type="EMBL" id="DXFH01000008">
    <property type="protein sequence ID" value="HIX35285.1"/>
    <property type="molecule type" value="Genomic_DNA"/>
</dbReference>
<evidence type="ECO:0000313" key="13">
    <source>
        <dbReference type="EMBL" id="HIX35285.1"/>
    </source>
</evidence>
<dbReference type="NCBIfam" id="NF045945">
    <property type="entry name" value="ProImpepLactob"/>
    <property type="match status" value="1"/>
</dbReference>
<feature type="domain" description="AB hydrolase-1" evidence="12">
    <location>
        <begin position="29"/>
        <end position="279"/>
    </location>
</feature>
<evidence type="ECO:0000256" key="9">
    <source>
        <dbReference type="ARBA" id="ARBA00029605"/>
    </source>
</evidence>
<name>A0A9D2AL07_9LACO</name>
<feature type="active site" description="Nucleophile" evidence="11">
    <location>
        <position position="105"/>
    </location>
</feature>
<dbReference type="Proteomes" id="UP000824231">
    <property type="component" value="Unassembled WGS sequence"/>
</dbReference>
<dbReference type="Pfam" id="PF00561">
    <property type="entry name" value="Abhydrolase_1"/>
    <property type="match status" value="1"/>
</dbReference>
<evidence type="ECO:0000256" key="3">
    <source>
        <dbReference type="ARBA" id="ARBA00010088"/>
    </source>
</evidence>
<dbReference type="GO" id="GO:0004177">
    <property type="term" value="F:aminopeptidase activity"/>
    <property type="evidence" value="ECO:0007669"/>
    <property type="project" value="UniProtKB-KW"/>
</dbReference>
<feature type="active site" evidence="11">
    <location>
        <position position="245"/>
    </location>
</feature>
<evidence type="ECO:0000256" key="11">
    <source>
        <dbReference type="PIRSR" id="PIRSR005539-1"/>
    </source>
</evidence>
<dbReference type="InterPro" id="IPR050266">
    <property type="entry name" value="AB_hydrolase_sf"/>
</dbReference>
<evidence type="ECO:0000313" key="14">
    <source>
        <dbReference type="Proteomes" id="UP000824231"/>
    </source>
</evidence>
<comment type="similarity">
    <text evidence="3 10">Belongs to the peptidase S33 family.</text>
</comment>
<accession>A0A9D2AL07</accession>
<gene>
    <name evidence="13" type="ORF">H9856_02585</name>
</gene>
<feature type="active site" description="Proton donor" evidence="11">
    <location>
        <position position="272"/>
    </location>
</feature>
<dbReference type="InterPro" id="IPR002410">
    <property type="entry name" value="Peptidase_S33"/>
</dbReference>
<dbReference type="PANTHER" id="PTHR43798">
    <property type="entry name" value="MONOACYLGLYCEROL LIPASE"/>
    <property type="match status" value="1"/>
</dbReference>
<evidence type="ECO:0000256" key="6">
    <source>
        <dbReference type="ARBA" id="ARBA00022438"/>
    </source>
</evidence>
<comment type="caution">
    <text evidence="13">The sequence shown here is derived from an EMBL/GenBank/DDBJ whole genome shotgun (WGS) entry which is preliminary data.</text>
</comment>
<dbReference type="SUPFAM" id="SSF53474">
    <property type="entry name" value="alpha/beta-Hydrolases"/>
    <property type="match status" value="1"/>
</dbReference>
<dbReference type="Gene3D" id="3.40.50.1820">
    <property type="entry name" value="alpha/beta hydrolase"/>
    <property type="match status" value="1"/>
</dbReference>
<evidence type="ECO:0000259" key="12">
    <source>
        <dbReference type="Pfam" id="PF00561"/>
    </source>
</evidence>
<keyword evidence="7 10" id="KW-0645">Protease</keyword>
<comment type="catalytic activity">
    <reaction evidence="1 10">
        <text>Release of N-terminal proline from a peptide.</text>
        <dbReference type="EC" id="3.4.11.5"/>
    </reaction>
</comment>
<dbReference type="InterPro" id="IPR005945">
    <property type="entry name" value="Pro_imino_pep"/>
</dbReference>
<sequence>MTEIKEGYMPFGQYQTYYRIVGPASGKTPLVLLHGGPGSTHNYFEIFDSLATDDQRQLIMYDQIGCGKSSMPTDPSLYNRNTWVKELMALRDYLHLDRIHLLGQSWGGMLAIIYMCDQMPAGVKSLILASTLSDSQLWGKEQHRMIKQLKPAEQAAIQEAEASGNYQSAAYAQANSHYMLLHSADEPSRDSPEFLRRKKRAGTVAYNAAWGPNEYTPIGNLKDYNYTKKLSHLYMPTLITSGTNDLCTPLIAKTMADALPNSSWHLFAGTRHMSFIENPVEYKNLLMNWLDRHD</sequence>
<dbReference type="PIRSF" id="PIRSF005539">
    <property type="entry name" value="Pept_S33_TRI_F1"/>
    <property type="match status" value="1"/>
</dbReference>
<evidence type="ECO:0000256" key="5">
    <source>
        <dbReference type="ARBA" id="ARBA00021843"/>
    </source>
</evidence>
<dbReference type="GO" id="GO:0006508">
    <property type="term" value="P:proteolysis"/>
    <property type="evidence" value="ECO:0007669"/>
    <property type="project" value="UniProtKB-KW"/>
</dbReference>
<evidence type="ECO:0000256" key="8">
    <source>
        <dbReference type="ARBA" id="ARBA00022801"/>
    </source>
</evidence>
<organism evidence="13 14">
    <name type="scientific">Candidatus Limosilactobacillus merdigallinarum</name>
    <dbReference type="NCBI Taxonomy" id="2838652"/>
    <lineage>
        <taxon>Bacteria</taxon>
        <taxon>Bacillati</taxon>
        <taxon>Bacillota</taxon>
        <taxon>Bacilli</taxon>
        <taxon>Lactobacillales</taxon>
        <taxon>Lactobacillaceae</taxon>
        <taxon>Limosilactobacillus</taxon>
    </lineage>
</organism>
<proteinExistence type="inferred from homology"/>
<dbReference type="InterPro" id="IPR000073">
    <property type="entry name" value="AB_hydrolase_1"/>
</dbReference>
<evidence type="ECO:0000256" key="4">
    <source>
        <dbReference type="ARBA" id="ARBA00012568"/>
    </source>
</evidence>
<protein>
    <recommendedName>
        <fullName evidence="5 10">Proline iminopeptidase</fullName>
        <shortName evidence="10">PIP</shortName>
        <ecNumber evidence="4 10">3.4.11.5</ecNumber>
    </recommendedName>
    <alternativeName>
        <fullName evidence="9 10">Prolyl aminopeptidase</fullName>
    </alternativeName>
</protein>
<dbReference type="PRINTS" id="PR00793">
    <property type="entry name" value="PROAMNOPTASE"/>
</dbReference>
<dbReference type="GO" id="GO:0030313">
    <property type="term" value="C:cell envelope"/>
    <property type="evidence" value="ECO:0007669"/>
    <property type="project" value="UniProtKB-SubCell"/>
</dbReference>
<comment type="function">
    <text evidence="10">Releases the N-terminal proline from various substrates.</text>
</comment>
<dbReference type="EC" id="3.4.11.5" evidence="4 10"/>
<dbReference type="GO" id="GO:0016020">
    <property type="term" value="C:membrane"/>
    <property type="evidence" value="ECO:0007669"/>
    <property type="project" value="TreeGrafter"/>
</dbReference>
<comment type="subcellular location">
    <subcellularLocation>
        <location evidence="2">Cell envelope</location>
    </subcellularLocation>
</comment>